<evidence type="ECO:0000313" key="4">
    <source>
        <dbReference type="WormBase" id="SRAE_0000038100"/>
    </source>
</evidence>
<keyword evidence="2" id="KW-1185">Reference proteome</keyword>
<evidence type="ECO:0000313" key="1">
    <source>
        <dbReference type="EMBL" id="CEF61255.1"/>
    </source>
</evidence>
<gene>
    <name evidence="1 3 4" type="ORF">SRAE_0000038100</name>
</gene>
<evidence type="ECO:0000313" key="3">
    <source>
        <dbReference type="WBParaSite" id="SRAE_0000038100.1"/>
    </source>
</evidence>
<dbReference type="CTD" id="36373623"/>
<dbReference type="RefSeq" id="XP_024500464.1">
    <property type="nucleotide sequence ID" value="XM_024646266.1"/>
</dbReference>
<dbReference type="WormBase" id="SRAE_0000038100">
    <property type="protein sequence ID" value="SRP00350"/>
    <property type="gene ID" value="WBGene00256125"/>
</dbReference>
<reference evidence="1" key="1">
    <citation type="submission" date="2014-09" db="EMBL/GenBank/DDBJ databases">
        <authorList>
            <person name="Aslett A.Martin."/>
        </authorList>
    </citation>
    <scope>NUCLEOTIDE SEQUENCE</scope>
    <source>
        <strain evidence="1">ED321 Heterogonic</strain>
    </source>
</reference>
<dbReference type="WBParaSite" id="SRAE_0000038100.1">
    <property type="protein sequence ID" value="SRAE_0000038100.1"/>
    <property type="gene ID" value="WBGene00256125"/>
</dbReference>
<reference evidence="2" key="2">
    <citation type="submission" date="2014-09" db="EMBL/GenBank/DDBJ databases">
        <authorList>
            <person name="Martin A.A."/>
        </authorList>
    </citation>
    <scope>NUCLEOTIDE SEQUENCE</scope>
    <source>
        <strain evidence="2">ED321</strain>
    </source>
</reference>
<sequence length="66" mass="7331">MMWIGQFCCSKKSDINVVLGKWIEGLCVLANNNTATSNSEFIQKLGLDNSIFNMVVKKKFATVMAV</sequence>
<dbReference type="Proteomes" id="UP000035682">
    <property type="component" value="Unplaced"/>
</dbReference>
<accession>A0A090KUT6</accession>
<name>A0A090KUT6_STRRB</name>
<dbReference type="EMBL" id="LN609406">
    <property type="protein sequence ID" value="CEF61255.1"/>
    <property type="molecule type" value="Genomic_DNA"/>
</dbReference>
<organism evidence="1">
    <name type="scientific">Strongyloides ratti</name>
    <name type="common">Parasitic roundworm</name>
    <dbReference type="NCBI Taxonomy" id="34506"/>
    <lineage>
        <taxon>Eukaryota</taxon>
        <taxon>Metazoa</taxon>
        <taxon>Ecdysozoa</taxon>
        <taxon>Nematoda</taxon>
        <taxon>Chromadorea</taxon>
        <taxon>Rhabditida</taxon>
        <taxon>Tylenchina</taxon>
        <taxon>Panagrolaimomorpha</taxon>
        <taxon>Strongyloidoidea</taxon>
        <taxon>Strongyloididae</taxon>
        <taxon>Strongyloides</taxon>
    </lineage>
</organism>
<protein>
    <submittedName>
        <fullName evidence="1 3">Uncharacterized protein</fullName>
    </submittedName>
</protein>
<evidence type="ECO:0000313" key="2">
    <source>
        <dbReference type="Proteomes" id="UP000035682"/>
    </source>
</evidence>
<reference evidence="3" key="3">
    <citation type="submission" date="2020-12" db="UniProtKB">
        <authorList>
            <consortium name="WormBaseParasite"/>
        </authorList>
    </citation>
    <scope>IDENTIFICATION</scope>
</reference>
<dbReference type="AlphaFoldDB" id="A0A090KUT6"/>
<dbReference type="GeneID" id="36373623"/>
<proteinExistence type="predicted"/>